<proteinExistence type="predicted"/>
<sequence>MTELLIENCSNLVSFPEVCFLPNLSKLEIRNCNALTSLPKGIVCNSLTGQLPSYLKRLEIGSCEKLEYLWDDKEESCTSVVDEENSNNTTRMNLTISIRTNKYKNRHLSMLHFTRKVLPCPVVYFPSCNSFCMHEESKDKEIMNPPLRAFKAVFSLC</sequence>
<dbReference type="AlphaFoldDB" id="A0AA39T449"/>
<dbReference type="Proteomes" id="UP001168877">
    <property type="component" value="Unassembled WGS sequence"/>
</dbReference>
<organism evidence="1 2">
    <name type="scientific">Acer saccharum</name>
    <name type="common">Sugar maple</name>
    <dbReference type="NCBI Taxonomy" id="4024"/>
    <lineage>
        <taxon>Eukaryota</taxon>
        <taxon>Viridiplantae</taxon>
        <taxon>Streptophyta</taxon>
        <taxon>Embryophyta</taxon>
        <taxon>Tracheophyta</taxon>
        <taxon>Spermatophyta</taxon>
        <taxon>Magnoliopsida</taxon>
        <taxon>eudicotyledons</taxon>
        <taxon>Gunneridae</taxon>
        <taxon>Pentapetalae</taxon>
        <taxon>rosids</taxon>
        <taxon>malvids</taxon>
        <taxon>Sapindales</taxon>
        <taxon>Sapindaceae</taxon>
        <taxon>Hippocastanoideae</taxon>
        <taxon>Acereae</taxon>
        <taxon>Acer</taxon>
    </lineage>
</organism>
<reference evidence="1" key="2">
    <citation type="submission" date="2023-06" db="EMBL/GenBank/DDBJ databases">
        <authorList>
            <person name="Swenson N.G."/>
            <person name="Wegrzyn J.L."/>
            <person name="Mcevoy S.L."/>
        </authorList>
    </citation>
    <scope>NUCLEOTIDE SEQUENCE</scope>
    <source>
        <strain evidence="1">NS2018</strain>
        <tissue evidence="1">Leaf</tissue>
    </source>
</reference>
<evidence type="ECO:0000313" key="1">
    <source>
        <dbReference type="EMBL" id="KAK0600734.1"/>
    </source>
</evidence>
<dbReference type="Gene3D" id="3.80.10.10">
    <property type="entry name" value="Ribonuclease Inhibitor"/>
    <property type="match status" value="1"/>
</dbReference>
<dbReference type="InterPro" id="IPR032675">
    <property type="entry name" value="LRR_dom_sf"/>
</dbReference>
<keyword evidence="2" id="KW-1185">Reference proteome</keyword>
<evidence type="ECO:0000313" key="2">
    <source>
        <dbReference type="Proteomes" id="UP001168877"/>
    </source>
</evidence>
<name>A0AA39T449_ACESA</name>
<dbReference type="EMBL" id="JAUESC010000003">
    <property type="protein sequence ID" value="KAK0600734.1"/>
    <property type="molecule type" value="Genomic_DNA"/>
</dbReference>
<comment type="caution">
    <text evidence="1">The sequence shown here is derived from an EMBL/GenBank/DDBJ whole genome shotgun (WGS) entry which is preliminary data.</text>
</comment>
<accession>A0AA39T449</accession>
<protein>
    <submittedName>
        <fullName evidence="1">Uncharacterized protein</fullName>
    </submittedName>
</protein>
<reference evidence="1" key="1">
    <citation type="journal article" date="2022" name="Plant J.">
        <title>Strategies of tolerance reflected in two North American maple genomes.</title>
        <authorList>
            <person name="McEvoy S.L."/>
            <person name="Sezen U.U."/>
            <person name="Trouern-Trend A."/>
            <person name="McMahon S.M."/>
            <person name="Schaberg P.G."/>
            <person name="Yang J."/>
            <person name="Wegrzyn J.L."/>
            <person name="Swenson N.G."/>
        </authorList>
    </citation>
    <scope>NUCLEOTIDE SEQUENCE</scope>
    <source>
        <strain evidence="1">NS2018</strain>
    </source>
</reference>
<dbReference type="SUPFAM" id="SSF52058">
    <property type="entry name" value="L domain-like"/>
    <property type="match status" value="1"/>
</dbReference>
<gene>
    <name evidence="1" type="ORF">LWI29_017949</name>
</gene>